<evidence type="ECO:0008006" key="4">
    <source>
        <dbReference type="Google" id="ProtNLM"/>
    </source>
</evidence>
<evidence type="ECO:0000313" key="2">
    <source>
        <dbReference type="EMBL" id="PJK28957.1"/>
    </source>
</evidence>
<evidence type="ECO:0000256" key="1">
    <source>
        <dbReference type="SAM" id="SignalP"/>
    </source>
</evidence>
<dbReference type="EMBL" id="PHIG01000037">
    <property type="protein sequence ID" value="PJK28957.1"/>
    <property type="molecule type" value="Genomic_DNA"/>
</dbReference>
<proteinExistence type="predicted"/>
<dbReference type="OrthoDB" id="9808309at2"/>
<dbReference type="Proteomes" id="UP000229498">
    <property type="component" value="Unassembled WGS sequence"/>
</dbReference>
<dbReference type="AlphaFoldDB" id="A0A2M9FZQ6"/>
<dbReference type="InterPro" id="IPR018740">
    <property type="entry name" value="DUF2282_membr"/>
</dbReference>
<accession>A0A2M9FZQ6</accession>
<evidence type="ECO:0000313" key="3">
    <source>
        <dbReference type="Proteomes" id="UP000229498"/>
    </source>
</evidence>
<keyword evidence="1" id="KW-0732">Signal</keyword>
<organism evidence="2 3">
    <name type="scientific">Minwuia thermotolerans</name>
    <dbReference type="NCBI Taxonomy" id="2056226"/>
    <lineage>
        <taxon>Bacteria</taxon>
        <taxon>Pseudomonadati</taxon>
        <taxon>Pseudomonadota</taxon>
        <taxon>Alphaproteobacteria</taxon>
        <taxon>Minwuiales</taxon>
        <taxon>Minwuiaceae</taxon>
        <taxon>Minwuia</taxon>
    </lineage>
</organism>
<protein>
    <recommendedName>
        <fullName evidence="4">DUF2282 domain-containing protein</fullName>
    </recommendedName>
</protein>
<name>A0A2M9FZQ6_9PROT</name>
<sequence length="97" mass="9801">MNATFKSLSVVAALAGAVGMAATLGPVEAVAADKVKCYGIAKAGQNDCANKAGTHSCAGQSTVDYSGGEWKLATKAECEEKGGQEQAFDGVNEKMKG</sequence>
<feature type="signal peptide" evidence="1">
    <location>
        <begin position="1"/>
        <end position="31"/>
    </location>
</feature>
<dbReference type="RefSeq" id="WP_109794154.1">
    <property type="nucleotide sequence ID" value="NZ_PHIG01000037.1"/>
</dbReference>
<reference evidence="2 3" key="1">
    <citation type="submission" date="2017-11" db="EMBL/GenBank/DDBJ databases">
        <title>Draft genome sequence of Rhizobiales bacterium SY3-13.</title>
        <authorList>
            <person name="Sun C."/>
        </authorList>
    </citation>
    <scope>NUCLEOTIDE SEQUENCE [LARGE SCALE GENOMIC DNA]</scope>
    <source>
        <strain evidence="2 3">SY3-13</strain>
    </source>
</reference>
<feature type="chain" id="PRO_5014889798" description="DUF2282 domain-containing protein" evidence="1">
    <location>
        <begin position="32"/>
        <end position="97"/>
    </location>
</feature>
<comment type="caution">
    <text evidence="2">The sequence shown here is derived from an EMBL/GenBank/DDBJ whole genome shotgun (WGS) entry which is preliminary data.</text>
</comment>
<keyword evidence="3" id="KW-1185">Reference proteome</keyword>
<gene>
    <name evidence="2" type="ORF">CVT23_13615</name>
</gene>
<dbReference type="Pfam" id="PF10048">
    <property type="entry name" value="DUF2282"/>
    <property type="match status" value="1"/>
</dbReference>